<dbReference type="EMBL" id="GBXM01106544">
    <property type="protein sequence ID" value="JAH02033.1"/>
    <property type="molecule type" value="Transcribed_RNA"/>
</dbReference>
<organism evidence="1">
    <name type="scientific">Anguilla anguilla</name>
    <name type="common">European freshwater eel</name>
    <name type="synonym">Muraena anguilla</name>
    <dbReference type="NCBI Taxonomy" id="7936"/>
    <lineage>
        <taxon>Eukaryota</taxon>
        <taxon>Metazoa</taxon>
        <taxon>Chordata</taxon>
        <taxon>Craniata</taxon>
        <taxon>Vertebrata</taxon>
        <taxon>Euteleostomi</taxon>
        <taxon>Actinopterygii</taxon>
        <taxon>Neopterygii</taxon>
        <taxon>Teleostei</taxon>
        <taxon>Anguilliformes</taxon>
        <taxon>Anguillidae</taxon>
        <taxon>Anguilla</taxon>
    </lineage>
</organism>
<reference evidence="1" key="1">
    <citation type="submission" date="2014-11" db="EMBL/GenBank/DDBJ databases">
        <authorList>
            <person name="Amaro Gonzalez C."/>
        </authorList>
    </citation>
    <scope>NUCLEOTIDE SEQUENCE</scope>
</reference>
<proteinExistence type="predicted"/>
<reference evidence="1" key="2">
    <citation type="journal article" date="2015" name="Fish Shellfish Immunol.">
        <title>Early steps in the European eel (Anguilla anguilla)-Vibrio vulnificus interaction in the gills: Role of the RtxA13 toxin.</title>
        <authorList>
            <person name="Callol A."/>
            <person name="Pajuelo D."/>
            <person name="Ebbesson L."/>
            <person name="Teles M."/>
            <person name="MacKenzie S."/>
            <person name="Amaro C."/>
        </authorList>
    </citation>
    <scope>NUCLEOTIDE SEQUENCE</scope>
</reference>
<name>A0A0E9PDV3_ANGAN</name>
<protein>
    <submittedName>
        <fullName evidence="1">Uncharacterized protein</fullName>
    </submittedName>
</protein>
<evidence type="ECO:0000313" key="1">
    <source>
        <dbReference type="EMBL" id="JAH02033.1"/>
    </source>
</evidence>
<accession>A0A0E9PDV3</accession>
<sequence length="39" mass="4409">MNCLAVQDGHSPATLFVDAIAKRVRSVNQSLPNYRYLFI</sequence>
<dbReference type="AlphaFoldDB" id="A0A0E9PDV3"/>